<organism evidence="7 8">
    <name type="scientific">Candidatus Methanomassiliicoccus intestinalis</name>
    <dbReference type="NCBI Taxonomy" id="1406512"/>
    <lineage>
        <taxon>Archaea</taxon>
        <taxon>Methanobacteriati</taxon>
        <taxon>Thermoplasmatota</taxon>
        <taxon>Thermoplasmata</taxon>
        <taxon>Methanomassiliicoccales</taxon>
        <taxon>Methanomassiliicoccaceae</taxon>
        <taxon>Methanomassiliicoccus</taxon>
    </lineage>
</organism>
<evidence type="ECO:0000256" key="5">
    <source>
        <dbReference type="ARBA" id="ARBA00023146"/>
    </source>
</evidence>
<evidence type="ECO:0000256" key="2">
    <source>
        <dbReference type="ARBA" id="ARBA00022741"/>
    </source>
</evidence>
<dbReference type="AlphaFoldDB" id="A0A8J8PH53"/>
<dbReference type="Gene3D" id="3.30.930.10">
    <property type="entry name" value="Bira Bifunctional Protein, Domain 2"/>
    <property type="match status" value="1"/>
</dbReference>
<dbReference type="Gene3D" id="1.10.287.540">
    <property type="entry name" value="Helix hairpin bin"/>
    <property type="match status" value="1"/>
</dbReference>
<keyword evidence="2" id="KW-0547">Nucleotide-binding</keyword>
<dbReference type="GeneID" id="41323310"/>
<keyword evidence="3" id="KW-0067">ATP-binding</keyword>
<reference evidence="7" key="1">
    <citation type="submission" date="2016-03" db="EMBL/GenBank/DDBJ databases">
        <authorList>
            <person name="Borrel G."/>
            <person name="Mccann A."/>
            <person name="O'Toole P.W."/>
        </authorList>
    </citation>
    <scope>NUCLEOTIDE SEQUENCE</scope>
    <source>
        <strain evidence="7">183</strain>
    </source>
</reference>
<evidence type="ECO:0000256" key="3">
    <source>
        <dbReference type="ARBA" id="ARBA00022840"/>
    </source>
</evidence>
<dbReference type="GO" id="GO:0004812">
    <property type="term" value="F:aminoacyl-tRNA ligase activity"/>
    <property type="evidence" value="ECO:0007669"/>
    <property type="project" value="UniProtKB-KW"/>
</dbReference>
<evidence type="ECO:0000259" key="6">
    <source>
        <dbReference type="PROSITE" id="PS50862"/>
    </source>
</evidence>
<dbReference type="RefSeq" id="WP_020448777.1">
    <property type="nucleotide sequence ID" value="NZ_CAYAXV010000006.1"/>
</dbReference>
<dbReference type="NCBIfam" id="TIGR02367">
    <property type="entry name" value="PylS_Cterm"/>
    <property type="match status" value="1"/>
</dbReference>
<dbReference type="GO" id="GO:0005524">
    <property type="term" value="F:ATP binding"/>
    <property type="evidence" value="ECO:0007669"/>
    <property type="project" value="UniProtKB-KW"/>
</dbReference>
<dbReference type="EMBL" id="LVVT01000001">
    <property type="protein sequence ID" value="TQS84673.1"/>
    <property type="molecule type" value="Genomic_DNA"/>
</dbReference>
<keyword evidence="4" id="KW-0648">Protein biosynthesis</keyword>
<dbReference type="SMR" id="A0A8J8PH53"/>
<dbReference type="InterPro" id="IPR023877">
    <property type="entry name" value="Pyrrolysyl-tRNA_ligase_C"/>
</dbReference>
<dbReference type="InterPro" id="IPR006195">
    <property type="entry name" value="aa-tRNA-synth_II"/>
</dbReference>
<evidence type="ECO:0000256" key="4">
    <source>
        <dbReference type="ARBA" id="ARBA00022917"/>
    </source>
</evidence>
<dbReference type="Pfam" id="PF01409">
    <property type="entry name" value="tRNA-synt_2d"/>
    <property type="match status" value="1"/>
</dbReference>
<evidence type="ECO:0000313" key="7">
    <source>
        <dbReference type="EMBL" id="TQS84673.1"/>
    </source>
</evidence>
<dbReference type="OMA" id="NFCQMGS"/>
<dbReference type="InterPro" id="IPR045864">
    <property type="entry name" value="aa-tRNA-synth_II/BPL/LPL"/>
</dbReference>
<keyword evidence="5" id="KW-0030">Aminoacyl-tRNA synthetase</keyword>
<accession>A0A8J8PH53</accession>
<dbReference type="Proteomes" id="UP000752814">
    <property type="component" value="Unassembled WGS sequence"/>
</dbReference>
<name>A0A8J8PH53_9ARCH</name>
<dbReference type="GO" id="GO:0006412">
    <property type="term" value="P:translation"/>
    <property type="evidence" value="ECO:0007669"/>
    <property type="project" value="UniProtKB-KW"/>
</dbReference>
<evidence type="ECO:0000313" key="8">
    <source>
        <dbReference type="Proteomes" id="UP000752814"/>
    </source>
</evidence>
<dbReference type="PROSITE" id="PS50862">
    <property type="entry name" value="AA_TRNA_LIGASE_II"/>
    <property type="match status" value="1"/>
</dbReference>
<comment type="caution">
    <text evidence="7">The sequence shown here is derived from an EMBL/GenBank/DDBJ whole genome shotgun (WGS) entry which is preliminary data.</text>
</comment>
<proteinExistence type="predicted"/>
<feature type="domain" description="Aminoacyl-transfer RNA synthetases class-II family profile" evidence="6">
    <location>
        <begin position="64"/>
        <end position="274"/>
    </location>
</feature>
<dbReference type="GO" id="GO:0043039">
    <property type="term" value="P:tRNA aminoacylation"/>
    <property type="evidence" value="ECO:0007669"/>
    <property type="project" value="InterPro"/>
</dbReference>
<dbReference type="SUPFAM" id="SSF55681">
    <property type="entry name" value="Class II aaRS and biotin synthetases"/>
    <property type="match status" value="1"/>
</dbReference>
<dbReference type="GO" id="GO:0000049">
    <property type="term" value="F:tRNA binding"/>
    <property type="evidence" value="ECO:0007669"/>
    <property type="project" value="InterPro"/>
</dbReference>
<protein>
    <recommendedName>
        <fullName evidence="6">Aminoacyl-transfer RNA synthetases class-II family profile domain-containing protein</fullName>
    </recommendedName>
</protein>
<evidence type="ECO:0000256" key="1">
    <source>
        <dbReference type="ARBA" id="ARBA00022598"/>
    </source>
</evidence>
<dbReference type="InterPro" id="IPR002319">
    <property type="entry name" value="Phenylalanyl-tRNA_Synthase"/>
</dbReference>
<keyword evidence="1" id="KW-0436">Ligase</keyword>
<sequence length="275" mass="31475">MPVEWTASQKQRLKELGIPAEADRIFNDTKEREEVFKDITSEHLSKVRKDIKHMLDYPERHQLSQIESILAQALVDNGFIEVKTPSIISRSALEKMGIDRSHPLHEQVFWLDEKRCLRPMLAPNLYFMMRHMYRYSKGPLRLFEIGSCFRKESKGSNHLEEFTMLNLVEMAPDNDPADQLLVHIKTIMDALGLEYSLVECESDVYVKTLDVEIDGVEVASGAVGPHKLDPAHGITQSWAGVGFGLERLSMMKYGMDNIKKSGRSLIYLRGVRLDI</sequence>
<gene>
    <name evidence="7" type="ORF">A3207_01155</name>
</gene>